<dbReference type="InterPro" id="IPR007301">
    <property type="entry name" value="DoxD"/>
</dbReference>
<evidence type="ECO:0000313" key="4">
    <source>
        <dbReference type="EMBL" id="MDI1436773.1"/>
    </source>
</evidence>
<dbReference type="Pfam" id="PF04173">
    <property type="entry name" value="DoxD"/>
    <property type="match status" value="1"/>
</dbReference>
<name>A0ABT6P8B3_9BACT</name>
<keyword evidence="5" id="KW-1185">Reference proteome</keyword>
<feature type="transmembrane region" description="Helical" evidence="1">
    <location>
        <begin position="194"/>
        <end position="216"/>
    </location>
</feature>
<keyword evidence="1" id="KW-0472">Membrane</keyword>
<evidence type="ECO:0000259" key="3">
    <source>
        <dbReference type="Pfam" id="PF07680"/>
    </source>
</evidence>
<dbReference type="InterPro" id="IPR011636">
    <property type="entry name" value="DoxA"/>
</dbReference>
<feature type="transmembrane region" description="Helical" evidence="1">
    <location>
        <begin position="15"/>
        <end position="35"/>
    </location>
</feature>
<feature type="transmembrane region" description="Helical" evidence="1">
    <location>
        <begin position="80"/>
        <end position="101"/>
    </location>
</feature>
<feature type="transmembrane region" description="Helical" evidence="1">
    <location>
        <begin position="108"/>
        <end position="128"/>
    </location>
</feature>
<feature type="domain" description="Thiosulphate:quinone oxidoreductase small subunit DoxA" evidence="3">
    <location>
        <begin position="211"/>
        <end position="340"/>
    </location>
</feature>
<dbReference type="RefSeq" id="WP_136971876.1">
    <property type="nucleotide sequence ID" value="NZ_JARZHI010000093.1"/>
</dbReference>
<dbReference type="Proteomes" id="UP001160301">
    <property type="component" value="Unassembled WGS sequence"/>
</dbReference>
<feature type="transmembrane region" description="Helical" evidence="1">
    <location>
        <begin position="134"/>
        <end position="157"/>
    </location>
</feature>
<comment type="caution">
    <text evidence="4">The sequence shown here is derived from an EMBL/GenBank/DDBJ whole genome shotgun (WGS) entry which is preliminary data.</text>
</comment>
<protein>
    <submittedName>
        <fullName evidence="4">TQO small subunit DoxD</fullName>
    </submittedName>
</protein>
<proteinExistence type="predicted"/>
<sequence length="352" mass="36827">MQEAPSSAGAPTQDATLALLSLRLVTGWLFFSALWRRLVLEPEKMVPDAAGYVGEKFNHFLPHAIGVRGLLDWLVRHPEVLHPFLVVFTVLEGAAGLGLMFGLLTRAAAAGVVMLSGGILLGAGWIGSTCLDEWQIGVLGIAGGISVLLGGAGRLGLDAALTSRFPRLRASRAFALLASGPLPLRPGIVRRGGIALAGATLVLTLATNQIFFGGVWGKLHNHSVRPHVTISAAELDRAGALRLKLARDGGPDTYGAFVVDIAILDGAGKPVHGWDARALASLPASAITNHYLVKVRPGPHGLVLPLGSVADVVLPIPSEVPSPGRYHVRVSDVSGAVWEAGLDIPPRLATRE</sequence>
<dbReference type="Pfam" id="PF07680">
    <property type="entry name" value="DoxA"/>
    <property type="match status" value="1"/>
</dbReference>
<keyword evidence="1" id="KW-0812">Transmembrane</keyword>
<gene>
    <name evidence="4" type="ORF">QHF89_45125</name>
</gene>
<organism evidence="4 5">
    <name type="scientific">Polyangium sorediatum</name>
    <dbReference type="NCBI Taxonomy" id="889274"/>
    <lineage>
        <taxon>Bacteria</taxon>
        <taxon>Pseudomonadati</taxon>
        <taxon>Myxococcota</taxon>
        <taxon>Polyangia</taxon>
        <taxon>Polyangiales</taxon>
        <taxon>Polyangiaceae</taxon>
        <taxon>Polyangium</taxon>
    </lineage>
</organism>
<evidence type="ECO:0000259" key="2">
    <source>
        <dbReference type="Pfam" id="PF04173"/>
    </source>
</evidence>
<evidence type="ECO:0000313" key="5">
    <source>
        <dbReference type="Proteomes" id="UP001160301"/>
    </source>
</evidence>
<accession>A0ABT6P8B3</accession>
<evidence type="ECO:0000256" key="1">
    <source>
        <dbReference type="SAM" id="Phobius"/>
    </source>
</evidence>
<feature type="domain" description="TQO small subunit DoxD" evidence="2">
    <location>
        <begin position="20"/>
        <end position="177"/>
    </location>
</feature>
<dbReference type="EMBL" id="JARZHI010000093">
    <property type="protein sequence ID" value="MDI1436773.1"/>
    <property type="molecule type" value="Genomic_DNA"/>
</dbReference>
<reference evidence="4 5" key="1">
    <citation type="submission" date="2023-04" db="EMBL/GenBank/DDBJ databases">
        <title>The genome sequence of Polyangium sorediatum DSM14670.</title>
        <authorList>
            <person name="Zhang X."/>
        </authorList>
    </citation>
    <scope>NUCLEOTIDE SEQUENCE [LARGE SCALE GENOMIC DNA]</scope>
    <source>
        <strain evidence="4 5">DSM 14670</strain>
    </source>
</reference>
<keyword evidence="1" id="KW-1133">Transmembrane helix</keyword>